<evidence type="ECO:0000256" key="3">
    <source>
        <dbReference type="ARBA" id="ARBA00022679"/>
    </source>
</evidence>
<evidence type="ECO:0000256" key="4">
    <source>
        <dbReference type="ARBA" id="ARBA00022691"/>
    </source>
</evidence>
<evidence type="ECO:0000313" key="9">
    <source>
        <dbReference type="Proteomes" id="UP000783588"/>
    </source>
</evidence>
<evidence type="ECO:0000256" key="2">
    <source>
        <dbReference type="ARBA" id="ARBA00022603"/>
    </source>
</evidence>
<keyword evidence="5 6" id="KW-0694">RNA-binding</keyword>
<keyword evidence="4 6" id="KW-0949">S-adenosyl-L-methionine</keyword>
<dbReference type="CDD" id="cd02440">
    <property type="entry name" value="AdoMet_MTases"/>
    <property type="match status" value="1"/>
</dbReference>
<dbReference type="InterPro" id="IPR001678">
    <property type="entry name" value="MeTrfase_RsmB-F_NOP2_dom"/>
</dbReference>
<dbReference type="InterPro" id="IPR023267">
    <property type="entry name" value="RCMT"/>
</dbReference>
<dbReference type="Proteomes" id="UP000783588">
    <property type="component" value="Unassembled WGS sequence"/>
</dbReference>
<accession>A0ABS6ES99</accession>
<dbReference type="InterPro" id="IPR031341">
    <property type="entry name" value="Methyltr_RsmF_N"/>
</dbReference>
<dbReference type="GO" id="GO:0032259">
    <property type="term" value="P:methylation"/>
    <property type="evidence" value="ECO:0007669"/>
    <property type="project" value="UniProtKB-KW"/>
</dbReference>
<feature type="binding site" evidence="6">
    <location>
        <position position="178"/>
    </location>
    <ligand>
        <name>S-adenosyl-L-methionine</name>
        <dbReference type="ChEBI" id="CHEBI:59789"/>
    </ligand>
</feature>
<gene>
    <name evidence="8" type="ORF">KQI75_08000</name>
</gene>
<evidence type="ECO:0000256" key="6">
    <source>
        <dbReference type="PROSITE-ProRule" id="PRU01023"/>
    </source>
</evidence>
<keyword evidence="3 6" id="KW-0808">Transferase</keyword>
<organism evidence="8 9">
    <name type="scientific">Butyricicoccus intestinisimiae</name>
    <dbReference type="NCBI Taxonomy" id="2841509"/>
    <lineage>
        <taxon>Bacteria</taxon>
        <taxon>Bacillati</taxon>
        <taxon>Bacillota</taxon>
        <taxon>Clostridia</taxon>
        <taxon>Eubacteriales</taxon>
        <taxon>Butyricicoccaceae</taxon>
        <taxon>Butyricicoccus</taxon>
    </lineage>
</organism>
<dbReference type="PANTHER" id="PTHR22807">
    <property type="entry name" value="NOP2 YEAST -RELATED NOL1/NOP2/FMU SUN DOMAIN-CONTAINING"/>
    <property type="match status" value="1"/>
</dbReference>
<dbReference type="PANTHER" id="PTHR22807:SF30">
    <property type="entry name" value="28S RRNA (CYTOSINE(4447)-C(5))-METHYLTRANSFERASE-RELATED"/>
    <property type="match status" value="1"/>
</dbReference>
<dbReference type="GO" id="GO:0008168">
    <property type="term" value="F:methyltransferase activity"/>
    <property type="evidence" value="ECO:0007669"/>
    <property type="project" value="UniProtKB-KW"/>
</dbReference>
<feature type="domain" description="SAM-dependent MTase RsmB/NOP-type" evidence="7">
    <location>
        <begin position="22"/>
        <end position="303"/>
    </location>
</feature>
<keyword evidence="1" id="KW-0963">Cytoplasm</keyword>
<dbReference type="Pfam" id="PF01189">
    <property type="entry name" value="Methyltr_RsmB-F"/>
    <property type="match status" value="1"/>
</dbReference>
<dbReference type="Pfam" id="PF17125">
    <property type="entry name" value="Methyltr_RsmF_N"/>
    <property type="match status" value="1"/>
</dbReference>
<dbReference type="RefSeq" id="WP_216470210.1">
    <property type="nucleotide sequence ID" value="NZ_JAHLQI010000003.1"/>
</dbReference>
<dbReference type="CDD" id="cd21147">
    <property type="entry name" value="RsmF_methylt_CTD1"/>
    <property type="match status" value="1"/>
</dbReference>
<dbReference type="EMBL" id="JAHLQI010000003">
    <property type="protein sequence ID" value="MBU5490562.1"/>
    <property type="molecule type" value="Genomic_DNA"/>
</dbReference>
<dbReference type="InterPro" id="IPR049560">
    <property type="entry name" value="MeTrfase_RsmB-F_NOP2_cat"/>
</dbReference>
<dbReference type="Pfam" id="PF13636">
    <property type="entry name" value="Methyltranf_PUA"/>
    <property type="match status" value="1"/>
</dbReference>
<reference evidence="8 9" key="1">
    <citation type="submission" date="2021-06" db="EMBL/GenBank/DDBJ databases">
        <authorList>
            <person name="Sun Q."/>
            <person name="Li D."/>
        </authorList>
    </citation>
    <scope>NUCLEOTIDE SEQUENCE [LARGE SCALE GENOMIC DNA]</scope>
    <source>
        <strain evidence="8 9">MSJd-7</strain>
    </source>
</reference>
<keyword evidence="9" id="KW-1185">Reference proteome</keyword>
<evidence type="ECO:0000256" key="5">
    <source>
        <dbReference type="ARBA" id="ARBA00022884"/>
    </source>
</evidence>
<dbReference type="InterPro" id="IPR027391">
    <property type="entry name" value="Nol1_Nop2_Fmu_2"/>
</dbReference>
<keyword evidence="2 6" id="KW-0489">Methyltransferase</keyword>
<sequence>MALPAAFEQRMQRLLGEEYPAFRDALARPQARGLRVSPLKIAPEQFAAQAPFTLTPVPWAPEGFFYPDTERPGRHPYYEAGVYYIQEPSAMAVGALADAKPGERVLDLCAAPGGKTTHLAGRMHGEGLLVANEIHAGRAVILAQSIERMGVQNCIVCNETPERLARRFPEFFDCIVVDAPCSGEGMFRKDDNPAQSEWTPELPSFCAARQAEILDRAADMLAGGGRLIYSTCTFAPEEDEGTLSRFLERHSEFSVQQVPTPEKLSPAHPEWAKNGNPDTRYAFRLWPHKLDGEGHFAAVLHKNTGGRCDAPVLQETYSKKEREQLQTAEQMIADLVKQLPEGRLVLRKDKLWLLPEACQLDVTGLKIKRMGIEIGTLKKNRLEPAHALAHALAPEHFLQVCNLSAADGSAEAYLRGETFPYDGQKGWTAVAADGFVMGWGKCAGGIMKNHYPKGLRWVGK</sequence>
<comment type="caution">
    <text evidence="6">Lacks conserved residue(s) required for the propagation of feature annotation.</text>
</comment>
<dbReference type="PROSITE" id="PS51686">
    <property type="entry name" value="SAM_MT_RSMB_NOP"/>
    <property type="match status" value="1"/>
</dbReference>
<feature type="binding site" evidence="6">
    <location>
        <begin position="109"/>
        <end position="115"/>
    </location>
    <ligand>
        <name>S-adenosyl-L-methionine</name>
        <dbReference type="ChEBI" id="CHEBI:59789"/>
    </ligand>
</feature>
<protein>
    <submittedName>
        <fullName evidence="8">RsmB/NOP family class I SAM-dependent RNA methyltransferase</fullName>
    </submittedName>
</protein>
<evidence type="ECO:0000313" key="8">
    <source>
        <dbReference type="EMBL" id="MBU5490562.1"/>
    </source>
</evidence>
<comment type="similarity">
    <text evidence="6">Belongs to the class I-like SAM-binding methyltransferase superfamily. RsmB/NOP family.</text>
</comment>
<evidence type="ECO:0000256" key="1">
    <source>
        <dbReference type="ARBA" id="ARBA00022490"/>
    </source>
</evidence>
<dbReference type="InterPro" id="IPR031340">
    <property type="entry name" value="RsmF_methylt_CI"/>
</dbReference>
<dbReference type="Pfam" id="PF17126">
    <property type="entry name" value="RsmF_methylt_CI"/>
    <property type="match status" value="1"/>
</dbReference>
<comment type="caution">
    <text evidence="8">The sequence shown here is derived from an EMBL/GenBank/DDBJ whole genome shotgun (WGS) entry which is preliminary data.</text>
</comment>
<feature type="binding site" evidence="6">
    <location>
        <position position="133"/>
    </location>
    <ligand>
        <name>S-adenosyl-L-methionine</name>
        <dbReference type="ChEBI" id="CHEBI:59789"/>
    </ligand>
</feature>
<evidence type="ECO:0000259" key="7">
    <source>
        <dbReference type="PROSITE" id="PS51686"/>
    </source>
</evidence>
<feature type="active site" description="Nucleophile" evidence="6">
    <location>
        <position position="232"/>
    </location>
</feature>
<proteinExistence type="inferred from homology"/>
<name>A0ABS6ES99_9FIRM</name>